<evidence type="ECO:0000256" key="6">
    <source>
        <dbReference type="ARBA" id="ARBA00051148"/>
    </source>
</evidence>
<evidence type="ECO:0000313" key="11">
    <source>
        <dbReference type="Proteomes" id="UP001165063"/>
    </source>
</evidence>
<keyword evidence="3 8" id="KW-0479">Metal-binding</keyword>
<dbReference type="EC" id="3.5.4.3" evidence="8"/>
<name>A0A9W6YZB6_AMBMO</name>
<keyword evidence="5 8" id="KW-0862">Zinc</keyword>
<comment type="catalytic activity">
    <reaction evidence="6 8">
        <text>guanine + H2O + H(+) = xanthine + NH4(+)</text>
        <dbReference type="Rhea" id="RHEA:14665"/>
        <dbReference type="ChEBI" id="CHEBI:15377"/>
        <dbReference type="ChEBI" id="CHEBI:15378"/>
        <dbReference type="ChEBI" id="CHEBI:16235"/>
        <dbReference type="ChEBI" id="CHEBI:17712"/>
        <dbReference type="ChEBI" id="CHEBI:28938"/>
        <dbReference type="EC" id="3.5.4.3"/>
    </reaction>
</comment>
<comment type="function">
    <text evidence="7 8">Catalyzes the hydrolytic deamination of guanine, producing xanthine and ammonia.</text>
</comment>
<dbReference type="InterPro" id="IPR011059">
    <property type="entry name" value="Metal-dep_hydrolase_composite"/>
</dbReference>
<evidence type="ECO:0000259" key="9">
    <source>
        <dbReference type="Pfam" id="PF01979"/>
    </source>
</evidence>
<sequence length="483" mass="54244">MPTQTNDAFFSQEISPKCLAPTKFTCYYGTFVHTPTLGKLEVFHNCAVGVDSEGTIQFIEDECDDPSEFTLQFTGSKSSTEFEIVDISDSDRKFFFPGFIDTHIHAPQFPNNGIFGDSTLLEWLEIYTFPLESSFQSLRVAQEIYTKCIQRTLSSGTTTASYYATIHTNASKLLADLALKMGQRALIGKVCMNQNSPDNYIETFEECKSSQMEVLKHLENRDPKAEFVAPVLTPRFAGSCTDELLKWLGQLRKSKDYHCQTHLDENHKEIEWITGLFPQYENYTDIYKQTNLLGHKTTLAHCIHLLDEEKDMLVESGSGVSHCPTSNSSITSGEARVRWLLDCGINVSLGTDCSGGFSPNILHVAKHALLVSRHLVMKSKNDHEKLSTSDVLYLATMGGANVLKMDSVGSFAVGKKFDSQLIDMACKDSPIDNFEFQSPKWGELKREESLKKFHDLIDKWVFNGDDRNVSSVFVNGRCVSSRL</sequence>
<evidence type="ECO:0000256" key="4">
    <source>
        <dbReference type="ARBA" id="ARBA00022801"/>
    </source>
</evidence>
<comment type="pathway">
    <text evidence="1 8">Purine metabolism; guanine degradation; xanthine from guanine: step 1/1.</text>
</comment>
<dbReference type="InterPro" id="IPR014311">
    <property type="entry name" value="Guanine_deaminase"/>
</dbReference>
<evidence type="ECO:0000256" key="3">
    <source>
        <dbReference type="ARBA" id="ARBA00022723"/>
    </source>
</evidence>
<comment type="caution">
    <text evidence="10">The sequence shown here is derived from an EMBL/GenBank/DDBJ whole genome shotgun (WGS) entry which is preliminary data.</text>
</comment>
<dbReference type="InterPro" id="IPR051607">
    <property type="entry name" value="Metallo-dep_hydrolases"/>
</dbReference>
<dbReference type="Gene3D" id="2.30.40.10">
    <property type="entry name" value="Urease, subunit C, domain 1"/>
    <property type="match status" value="1"/>
</dbReference>
<dbReference type="OrthoDB" id="194468at2759"/>
<dbReference type="GO" id="GO:0006147">
    <property type="term" value="P:guanine catabolic process"/>
    <property type="evidence" value="ECO:0007669"/>
    <property type="project" value="UniProtKB-UniRule"/>
</dbReference>
<gene>
    <name evidence="10" type="ORF">Amon01_000458600</name>
</gene>
<dbReference type="FunFam" id="3.20.20.140:FF:000022">
    <property type="entry name" value="Guanine deaminase"/>
    <property type="match status" value="1"/>
</dbReference>
<dbReference type="SUPFAM" id="SSF51556">
    <property type="entry name" value="Metallo-dependent hydrolases"/>
    <property type="match status" value="1"/>
</dbReference>
<comment type="similarity">
    <text evidence="2 8">Belongs to the metallo-dependent hydrolases superfamily. ATZ/TRZ family.</text>
</comment>
<protein>
    <recommendedName>
        <fullName evidence="8">Guanine deaminase</fullName>
        <shortName evidence="8">Guanase</shortName>
        <ecNumber evidence="8">3.5.4.3</ecNumber>
    </recommendedName>
    <alternativeName>
        <fullName evidence="8">Guanine aminohydrolase</fullName>
    </alternativeName>
</protein>
<organism evidence="10 11">
    <name type="scientific">Ambrosiozyma monospora</name>
    <name type="common">Yeast</name>
    <name type="synonym">Endomycopsis monosporus</name>
    <dbReference type="NCBI Taxonomy" id="43982"/>
    <lineage>
        <taxon>Eukaryota</taxon>
        <taxon>Fungi</taxon>
        <taxon>Dikarya</taxon>
        <taxon>Ascomycota</taxon>
        <taxon>Saccharomycotina</taxon>
        <taxon>Pichiomycetes</taxon>
        <taxon>Pichiales</taxon>
        <taxon>Pichiaceae</taxon>
        <taxon>Ambrosiozyma</taxon>
    </lineage>
</organism>
<evidence type="ECO:0000313" key="10">
    <source>
        <dbReference type="EMBL" id="GMG35845.1"/>
    </source>
</evidence>
<evidence type="ECO:0000256" key="2">
    <source>
        <dbReference type="ARBA" id="ARBA00006745"/>
    </source>
</evidence>
<evidence type="ECO:0000256" key="5">
    <source>
        <dbReference type="ARBA" id="ARBA00022833"/>
    </source>
</evidence>
<evidence type="ECO:0000256" key="7">
    <source>
        <dbReference type="ARBA" id="ARBA00056079"/>
    </source>
</evidence>
<dbReference type="GO" id="GO:0008270">
    <property type="term" value="F:zinc ion binding"/>
    <property type="evidence" value="ECO:0007669"/>
    <property type="project" value="UniProtKB-UniRule"/>
</dbReference>
<dbReference type="Gene3D" id="3.20.20.140">
    <property type="entry name" value="Metal-dependent hydrolases"/>
    <property type="match status" value="1"/>
</dbReference>
<dbReference type="GO" id="GO:0005829">
    <property type="term" value="C:cytosol"/>
    <property type="evidence" value="ECO:0007669"/>
    <property type="project" value="TreeGrafter"/>
</dbReference>
<evidence type="ECO:0000256" key="8">
    <source>
        <dbReference type="RuleBase" id="RU366009"/>
    </source>
</evidence>
<dbReference type="PANTHER" id="PTHR11271">
    <property type="entry name" value="GUANINE DEAMINASE"/>
    <property type="match status" value="1"/>
</dbReference>
<proteinExistence type="inferred from homology"/>
<reference evidence="10" key="1">
    <citation type="submission" date="2023-04" db="EMBL/GenBank/DDBJ databases">
        <title>Ambrosiozyma monospora NBRC 1965.</title>
        <authorList>
            <person name="Ichikawa N."/>
            <person name="Sato H."/>
            <person name="Tonouchi N."/>
        </authorList>
    </citation>
    <scope>NUCLEOTIDE SEQUENCE</scope>
    <source>
        <strain evidence="10">NBRC 1965</strain>
    </source>
</reference>
<feature type="domain" description="Amidohydrolase-related" evidence="9">
    <location>
        <begin position="96"/>
        <end position="479"/>
    </location>
</feature>
<evidence type="ECO:0000256" key="1">
    <source>
        <dbReference type="ARBA" id="ARBA00004984"/>
    </source>
</evidence>
<comment type="cofactor">
    <cofactor evidence="8">
        <name>Zn(2+)</name>
        <dbReference type="ChEBI" id="CHEBI:29105"/>
    </cofactor>
    <text evidence="8">Binds 1 zinc ion per subunit.</text>
</comment>
<keyword evidence="4 8" id="KW-0378">Hydrolase</keyword>
<accession>A0A9W6YZB6</accession>
<dbReference type="GO" id="GO:0008892">
    <property type="term" value="F:guanine deaminase activity"/>
    <property type="evidence" value="ECO:0007669"/>
    <property type="project" value="UniProtKB-UniRule"/>
</dbReference>
<dbReference type="EMBL" id="BSXU01002259">
    <property type="protein sequence ID" value="GMG35845.1"/>
    <property type="molecule type" value="Genomic_DNA"/>
</dbReference>
<dbReference type="PANTHER" id="PTHR11271:SF6">
    <property type="entry name" value="GUANINE DEAMINASE"/>
    <property type="match status" value="1"/>
</dbReference>
<dbReference type="InterPro" id="IPR032466">
    <property type="entry name" value="Metal_Hydrolase"/>
</dbReference>
<dbReference type="InterPro" id="IPR006680">
    <property type="entry name" value="Amidohydro-rel"/>
</dbReference>
<dbReference type="Pfam" id="PF01979">
    <property type="entry name" value="Amidohydro_1"/>
    <property type="match status" value="1"/>
</dbReference>
<dbReference type="NCBIfam" id="TIGR02967">
    <property type="entry name" value="guan_deamin"/>
    <property type="match status" value="1"/>
</dbReference>
<dbReference type="Proteomes" id="UP001165063">
    <property type="component" value="Unassembled WGS sequence"/>
</dbReference>
<dbReference type="AlphaFoldDB" id="A0A9W6YZB6"/>
<keyword evidence="11" id="KW-1185">Reference proteome</keyword>